<dbReference type="EMBL" id="JACHFR010000003">
    <property type="protein sequence ID" value="MBB5219771.1"/>
    <property type="molecule type" value="Genomic_DNA"/>
</dbReference>
<sequence length="263" mass="29342">MLKLEAIKSEKIWGYELWFASTHPNGCQEDFKSFAGGDYPLLGKIIQADDSLSIQVHPDDEKAALYENCRGKTECWYVLDAQPDARLIYGLKKDYPPEELKFAIKGGTLESYLNYVPVKKGDFIFIPSGTVHAIGKGMRLLEIQQSSDVTYRLYDFNRGRECHVEKGIACIKNDGLLPPGPFAGSFRCPYFLLEKLCVSGSYDIRSCGKNTSPSDVMLCFILDGQGSVNGVSFAAEDAFAFSPEEDLHFEGDFTFMKITCLAE</sequence>
<dbReference type="SUPFAM" id="SSF51182">
    <property type="entry name" value="RmlC-like cupins"/>
    <property type="match status" value="1"/>
</dbReference>
<dbReference type="GO" id="GO:0008270">
    <property type="term" value="F:zinc ion binding"/>
    <property type="evidence" value="ECO:0007669"/>
    <property type="project" value="InterPro"/>
</dbReference>
<keyword evidence="4" id="KW-0413">Isomerase</keyword>
<dbReference type="PANTHER" id="PTHR42742">
    <property type="entry name" value="TRANSCRIPTIONAL REPRESSOR MPRA"/>
    <property type="match status" value="1"/>
</dbReference>
<evidence type="ECO:0000313" key="4">
    <source>
        <dbReference type="EMBL" id="MBB5219771.1"/>
    </source>
</evidence>
<dbReference type="InterPro" id="IPR014710">
    <property type="entry name" value="RmlC-like_jellyroll"/>
</dbReference>
<name>A0A840SK96_9SPIR</name>
<dbReference type="InterPro" id="IPR011051">
    <property type="entry name" value="RmlC_Cupin_sf"/>
</dbReference>
<evidence type="ECO:0000256" key="1">
    <source>
        <dbReference type="ARBA" id="ARBA00022723"/>
    </source>
</evidence>
<reference evidence="4 5" key="1">
    <citation type="submission" date="2020-08" db="EMBL/GenBank/DDBJ databases">
        <title>Genomic Encyclopedia of Type Strains, Phase IV (KMG-IV): sequencing the most valuable type-strain genomes for metagenomic binning, comparative biology and taxonomic classification.</title>
        <authorList>
            <person name="Goeker M."/>
        </authorList>
    </citation>
    <scope>NUCLEOTIDE SEQUENCE [LARGE SCALE GENOMIC DNA]</scope>
    <source>
        <strain evidence="4 5">DSM 103679</strain>
    </source>
</reference>
<evidence type="ECO:0000259" key="3">
    <source>
        <dbReference type="Pfam" id="PF20511"/>
    </source>
</evidence>
<keyword evidence="1" id="KW-0479">Metal-binding</keyword>
<comment type="caution">
    <text evidence="4">The sequence shown here is derived from an EMBL/GenBank/DDBJ whole genome shotgun (WGS) entry which is preliminary data.</text>
</comment>
<keyword evidence="2" id="KW-0862">Zinc</keyword>
<evidence type="ECO:0000256" key="2">
    <source>
        <dbReference type="ARBA" id="ARBA00022833"/>
    </source>
</evidence>
<feature type="domain" description="Phosphomannose isomerase type I catalytic" evidence="3">
    <location>
        <begin position="28"/>
        <end position="65"/>
    </location>
</feature>
<dbReference type="Proteomes" id="UP000578697">
    <property type="component" value="Unassembled WGS sequence"/>
</dbReference>
<gene>
    <name evidence="4" type="ORF">HNP77_002153</name>
</gene>
<dbReference type="PANTHER" id="PTHR42742:SF3">
    <property type="entry name" value="FRUCTOKINASE"/>
    <property type="match status" value="1"/>
</dbReference>
<dbReference type="EC" id="5.3.1.8" evidence="4"/>
<dbReference type="GO" id="GO:0004476">
    <property type="term" value="F:mannose-6-phosphate isomerase activity"/>
    <property type="evidence" value="ECO:0007669"/>
    <property type="project" value="UniProtKB-EC"/>
</dbReference>
<evidence type="ECO:0000313" key="5">
    <source>
        <dbReference type="Proteomes" id="UP000578697"/>
    </source>
</evidence>
<protein>
    <submittedName>
        <fullName evidence="4">Mannose-6-phosphate isomerase</fullName>
        <ecNumber evidence="4">5.3.1.8</ecNumber>
    </submittedName>
</protein>
<dbReference type="Pfam" id="PF20511">
    <property type="entry name" value="PMI_typeI_cat"/>
    <property type="match status" value="1"/>
</dbReference>
<dbReference type="InterPro" id="IPR051804">
    <property type="entry name" value="Carb_Metab_Reg_Kinase/Isom"/>
</dbReference>
<dbReference type="RefSeq" id="WP_184653189.1">
    <property type="nucleotide sequence ID" value="NZ_JACHFR010000003.1"/>
</dbReference>
<proteinExistence type="predicted"/>
<dbReference type="Gene3D" id="2.60.120.10">
    <property type="entry name" value="Jelly Rolls"/>
    <property type="match status" value="1"/>
</dbReference>
<organism evidence="4 5">
    <name type="scientific">Treponema rectale</name>
    <dbReference type="NCBI Taxonomy" id="744512"/>
    <lineage>
        <taxon>Bacteria</taxon>
        <taxon>Pseudomonadati</taxon>
        <taxon>Spirochaetota</taxon>
        <taxon>Spirochaetia</taxon>
        <taxon>Spirochaetales</taxon>
        <taxon>Treponemataceae</taxon>
        <taxon>Treponema</taxon>
    </lineage>
</organism>
<dbReference type="CDD" id="cd07010">
    <property type="entry name" value="cupin_PMI_type_I_N_bac"/>
    <property type="match status" value="1"/>
</dbReference>
<dbReference type="InterPro" id="IPR046457">
    <property type="entry name" value="PMI_typeI_cat"/>
</dbReference>
<dbReference type="AlphaFoldDB" id="A0A840SK96"/>
<keyword evidence="5" id="KW-1185">Reference proteome</keyword>
<accession>A0A840SK96</accession>